<proteinExistence type="predicted"/>
<keyword evidence="3 6" id="KW-0812">Transmembrane</keyword>
<evidence type="ECO:0000256" key="2">
    <source>
        <dbReference type="ARBA" id="ARBA00022475"/>
    </source>
</evidence>
<evidence type="ECO:0000256" key="6">
    <source>
        <dbReference type="SAM" id="Phobius"/>
    </source>
</evidence>
<dbReference type="Pfam" id="PF01478">
    <property type="entry name" value="Peptidase_A24"/>
    <property type="match status" value="1"/>
</dbReference>
<evidence type="ECO:0000256" key="3">
    <source>
        <dbReference type="ARBA" id="ARBA00022692"/>
    </source>
</evidence>
<feature type="domain" description="Prepilin type IV endopeptidase peptidase" evidence="7">
    <location>
        <begin position="11"/>
        <end position="127"/>
    </location>
</feature>
<dbReference type="AlphaFoldDB" id="A0A0M0BMJ6"/>
<dbReference type="Proteomes" id="UP000037210">
    <property type="component" value="Unassembled WGS sequence"/>
</dbReference>
<dbReference type="PANTHER" id="PTHR36506">
    <property type="entry name" value="PREFLAGELLIN PEPTIDASE"/>
    <property type="match status" value="1"/>
</dbReference>
<name>A0A0M0BMJ6_9ARCH</name>
<organism evidence="8 9">
    <name type="scientific">miscellaneous Crenarchaeota group-15 archaeon DG-45</name>
    <dbReference type="NCBI Taxonomy" id="1685127"/>
    <lineage>
        <taxon>Archaea</taxon>
        <taxon>Candidatus Bathyarchaeota</taxon>
        <taxon>MCG-15</taxon>
    </lineage>
</organism>
<gene>
    <name evidence="8" type="ORF">AC482_06135</name>
</gene>
<accession>A0A0M0BMJ6</accession>
<feature type="non-terminal residue" evidence="8">
    <location>
        <position position="209"/>
    </location>
</feature>
<dbReference type="InterPro" id="IPR000045">
    <property type="entry name" value="Prepilin_IV_endopep_pep"/>
</dbReference>
<protein>
    <recommendedName>
        <fullName evidence="7">Prepilin type IV endopeptidase peptidase domain-containing protein</fullName>
    </recommendedName>
</protein>
<sequence length="209" mass="22627">MIQLEAVRILLSATMLGYASWSDLRTREVSDLTWIVFGAPGLLMDVYEVAAGKVSPLNLAVPVLFSSALSFALGYLGLFGGADFKAFVALAVLQPYPPRLIRPVLGVVSVVYPLTVFSNSALAGASFGLVLLFRNMSAARRGSPLFEGHESEAPWRKLIILFSGVRVRLESVRGPPFQYPLEVPAEEGGRRLVLMPDIEDDEAAAEVFG</sequence>
<evidence type="ECO:0000259" key="7">
    <source>
        <dbReference type="Pfam" id="PF01478"/>
    </source>
</evidence>
<evidence type="ECO:0000313" key="8">
    <source>
        <dbReference type="EMBL" id="KON29555.1"/>
    </source>
</evidence>
<dbReference type="InterPro" id="IPR052218">
    <property type="entry name" value="Preflagellin_Peptidase"/>
</dbReference>
<dbReference type="GO" id="GO:0005886">
    <property type="term" value="C:plasma membrane"/>
    <property type="evidence" value="ECO:0007669"/>
    <property type="project" value="UniProtKB-SubCell"/>
</dbReference>
<dbReference type="Gene3D" id="1.20.120.1220">
    <property type="match status" value="1"/>
</dbReference>
<reference evidence="8 9" key="1">
    <citation type="submission" date="2015-06" db="EMBL/GenBank/DDBJ databases">
        <title>New insights into the roles of widespread benthic archaea in carbon and nitrogen cycling.</title>
        <authorList>
            <person name="Lazar C.S."/>
            <person name="Baker B.J."/>
            <person name="Seitz K.W."/>
            <person name="Hyde A.S."/>
            <person name="Dick G.J."/>
            <person name="Hinrichs K.-U."/>
            <person name="Teske A.P."/>
        </authorList>
    </citation>
    <scope>NUCLEOTIDE SEQUENCE [LARGE SCALE GENOMIC DNA]</scope>
    <source>
        <strain evidence="8">DG-45</strain>
    </source>
</reference>
<evidence type="ECO:0000256" key="4">
    <source>
        <dbReference type="ARBA" id="ARBA00022989"/>
    </source>
</evidence>
<evidence type="ECO:0000313" key="9">
    <source>
        <dbReference type="Proteomes" id="UP000037210"/>
    </source>
</evidence>
<keyword evidence="2" id="KW-1003">Cell membrane</keyword>
<feature type="transmembrane region" description="Helical" evidence="6">
    <location>
        <begin position="100"/>
        <end position="133"/>
    </location>
</feature>
<evidence type="ECO:0000256" key="5">
    <source>
        <dbReference type="ARBA" id="ARBA00023136"/>
    </source>
</evidence>
<dbReference type="GO" id="GO:0004190">
    <property type="term" value="F:aspartic-type endopeptidase activity"/>
    <property type="evidence" value="ECO:0007669"/>
    <property type="project" value="InterPro"/>
</dbReference>
<dbReference type="PANTHER" id="PTHR36506:SF1">
    <property type="entry name" value="PREFLAGELLIN PEPTIDASE"/>
    <property type="match status" value="1"/>
</dbReference>
<keyword evidence="4 6" id="KW-1133">Transmembrane helix</keyword>
<feature type="transmembrane region" description="Helical" evidence="6">
    <location>
        <begin position="57"/>
        <end position="80"/>
    </location>
</feature>
<evidence type="ECO:0000256" key="1">
    <source>
        <dbReference type="ARBA" id="ARBA00004651"/>
    </source>
</evidence>
<comment type="subcellular location">
    <subcellularLocation>
        <location evidence="1">Cell membrane</location>
        <topology evidence="1">Multi-pass membrane protein</topology>
    </subcellularLocation>
</comment>
<dbReference type="EMBL" id="LFWZ01000060">
    <property type="protein sequence ID" value="KON29555.1"/>
    <property type="molecule type" value="Genomic_DNA"/>
</dbReference>
<keyword evidence="5 6" id="KW-0472">Membrane</keyword>
<comment type="caution">
    <text evidence="8">The sequence shown here is derived from an EMBL/GenBank/DDBJ whole genome shotgun (WGS) entry which is preliminary data.</text>
</comment>